<evidence type="ECO:0000313" key="7">
    <source>
        <dbReference type="EMBL" id="PIK62276.1"/>
    </source>
</evidence>
<keyword evidence="4 5" id="KW-0472">Membrane</keyword>
<gene>
    <name evidence="7" type="ORF">BSL78_00799</name>
</gene>
<dbReference type="PANTHER" id="PTHR24064">
    <property type="entry name" value="SOLUTE CARRIER FAMILY 22 MEMBER"/>
    <property type="match status" value="1"/>
</dbReference>
<dbReference type="STRING" id="307972.A0A2G8LPT8"/>
<dbReference type="AlphaFoldDB" id="A0A2G8LPT8"/>
<evidence type="ECO:0000313" key="8">
    <source>
        <dbReference type="Proteomes" id="UP000230750"/>
    </source>
</evidence>
<dbReference type="PROSITE" id="PS50850">
    <property type="entry name" value="MFS"/>
    <property type="match status" value="1"/>
</dbReference>
<evidence type="ECO:0000259" key="6">
    <source>
        <dbReference type="PROSITE" id="PS50850"/>
    </source>
</evidence>
<feature type="transmembrane region" description="Helical" evidence="5">
    <location>
        <begin position="364"/>
        <end position="387"/>
    </location>
</feature>
<keyword evidence="2 5" id="KW-0812">Transmembrane</keyword>
<keyword evidence="8" id="KW-1185">Reference proteome</keyword>
<dbReference type="InterPro" id="IPR020846">
    <property type="entry name" value="MFS_dom"/>
</dbReference>
<dbReference type="SUPFAM" id="SSF103473">
    <property type="entry name" value="MFS general substrate transporter"/>
    <property type="match status" value="1"/>
</dbReference>
<feature type="transmembrane region" description="Helical" evidence="5">
    <location>
        <begin position="214"/>
        <end position="235"/>
    </location>
</feature>
<keyword evidence="3 5" id="KW-1133">Transmembrane helix</keyword>
<evidence type="ECO:0000256" key="5">
    <source>
        <dbReference type="SAM" id="Phobius"/>
    </source>
</evidence>
<name>A0A2G8LPT8_STIJA</name>
<evidence type="ECO:0000256" key="4">
    <source>
        <dbReference type="ARBA" id="ARBA00023136"/>
    </source>
</evidence>
<feature type="transmembrane region" description="Helical" evidence="5">
    <location>
        <begin position="155"/>
        <end position="171"/>
    </location>
</feature>
<feature type="transmembrane region" description="Helical" evidence="5">
    <location>
        <begin position="458"/>
        <end position="480"/>
    </location>
</feature>
<evidence type="ECO:0000256" key="3">
    <source>
        <dbReference type="ARBA" id="ARBA00022989"/>
    </source>
</evidence>
<dbReference type="InterPro" id="IPR005828">
    <property type="entry name" value="MFS_sugar_transport-like"/>
</dbReference>
<evidence type="ECO:0000256" key="2">
    <source>
        <dbReference type="ARBA" id="ARBA00022692"/>
    </source>
</evidence>
<feature type="transmembrane region" description="Helical" evidence="5">
    <location>
        <begin position="241"/>
        <end position="260"/>
    </location>
</feature>
<dbReference type="Pfam" id="PF00083">
    <property type="entry name" value="Sugar_tr"/>
    <property type="match status" value="1"/>
</dbReference>
<dbReference type="GO" id="GO:0016020">
    <property type="term" value="C:membrane"/>
    <property type="evidence" value="ECO:0007669"/>
    <property type="project" value="UniProtKB-SubCell"/>
</dbReference>
<proteinExistence type="predicted"/>
<dbReference type="Gene3D" id="1.20.1250.20">
    <property type="entry name" value="MFS general substrate transporter like domains"/>
    <property type="match status" value="1"/>
</dbReference>
<dbReference type="Proteomes" id="UP000230750">
    <property type="component" value="Unassembled WGS sequence"/>
</dbReference>
<dbReference type="EMBL" id="MRZV01000015">
    <property type="protein sequence ID" value="PIK62276.1"/>
    <property type="molecule type" value="Genomic_DNA"/>
</dbReference>
<accession>A0A2G8LPT8</accession>
<feature type="transmembrane region" description="Helical" evidence="5">
    <location>
        <begin position="486"/>
        <end position="505"/>
    </location>
</feature>
<sequence>MEVDEALEFTKPLGCTQVLVTVVSCLAQIQIAILALSTVFIAEVIPHHCIVSELDYPVQPNNSSPASIVYDRYLDSSEETFRVSDAACYVYENGTQLCTEWEFDTDFIGKTIVTEWDLVCARDILPDLSQSIMVIGFAVGSLLAGPLADKCGRRPTLLLGSIVYLIIGLLVSFSPNYVVYVCLRSLLGAVMFVVKIPSLTLQTEYIVPRYRSAVASLPLCASAISLMMLSLLAYFVRDWRYFSAAITLPGLLIVCISWFLPESVRWLIAQGQVEEAERVIQKIAKFNKVKQFPSPVFDVVNQPTKSAQIDSSSLQYARLSSVTKDTDGQTPAPAGRAKLFRELFGRPTWKVTLILSWNWATYSITYFGFALSTGTLAGTIYLNFFLISLVDLPARTISIFIVARCNGLKVPSIDNDDTINPWIMTSLALLGKFLISLSPTAMNLLISEQFPTNVRNSGRGFVEIIGNIGILVVPLLLYMGKYIPNVAFMTMSFCAVVGAGLCLFLPETLHTTQPDTAADLQLLFDTKRIIRFGKRRRRRKSESEGCQELYETVEMSA</sequence>
<feature type="domain" description="Major facilitator superfamily (MFS) profile" evidence="6">
    <location>
        <begin position="80"/>
        <end position="510"/>
    </location>
</feature>
<evidence type="ECO:0000256" key="1">
    <source>
        <dbReference type="ARBA" id="ARBA00004141"/>
    </source>
</evidence>
<reference evidence="7 8" key="1">
    <citation type="journal article" date="2017" name="PLoS Biol.">
        <title>The sea cucumber genome provides insights into morphological evolution and visceral regeneration.</title>
        <authorList>
            <person name="Zhang X."/>
            <person name="Sun L."/>
            <person name="Yuan J."/>
            <person name="Sun Y."/>
            <person name="Gao Y."/>
            <person name="Zhang L."/>
            <person name="Li S."/>
            <person name="Dai H."/>
            <person name="Hamel J.F."/>
            <person name="Liu C."/>
            <person name="Yu Y."/>
            <person name="Liu S."/>
            <person name="Lin W."/>
            <person name="Guo K."/>
            <person name="Jin S."/>
            <person name="Xu P."/>
            <person name="Storey K.B."/>
            <person name="Huan P."/>
            <person name="Zhang T."/>
            <person name="Zhou Y."/>
            <person name="Zhang J."/>
            <person name="Lin C."/>
            <person name="Li X."/>
            <person name="Xing L."/>
            <person name="Huo D."/>
            <person name="Sun M."/>
            <person name="Wang L."/>
            <person name="Mercier A."/>
            <person name="Li F."/>
            <person name="Yang H."/>
            <person name="Xiang J."/>
        </authorList>
    </citation>
    <scope>NUCLEOTIDE SEQUENCE [LARGE SCALE GENOMIC DNA]</scope>
    <source>
        <strain evidence="7">Shaxun</strain>
        <tissue evidence="7">Muscle</tissue>
    </source>
</reference>
<dbReference type="OrthoDB" id="3936150at2759"/>
<dbReference type="GO" id="GO:0022857">
    <property type="term" value="F:transmembrane transporter activity"/>
    <property type="evidence" value="ECO:0007669"/>
    <property type="project" value="InterPro"/>
</dbReference>
<organism evidence="7 8">
    <name type="scientific">Stichopus japonicus</name>
    <name type="common">Sea cucumber</name>
    <dbReference type="NCBI Taxonomy" id="307972"/>
    <lineage>
        <taxon>Eukaryota</taxon>
        <taxon>Metazoa</taxon>
        <taxon>Echinodermata</taxon>
        <taxon>Eleutherozoa</taxon>
        <taxon>Echinozoa</taxon>
        <taxon>Holothuroidea</taxon>
        <taxon>Aspidochirotacea</taxon>
        <taxon>Aspidochirotida</taxon>
        <taxon>Stichopodidae</taxon>
        <taxon>Apostichopus</taxon>
    </lineage>
</organism>
<protein>
    <submittedName>
        <fullName evidence="7">Putative organic cation transporter protein</fullName>
    </submittedName>
</protein>
<comment type="subcellular location">
    <subcellularLocation>
        <location evidence="1">Membrane</location>
        <topology evidence="1">Multi-pass membrane protein</topology>
    </subcellularLocation>
</comment>
<dbReference type="InterPro" id="IPR036259">
    <property type="entry name" value="MFS_trans_sf"/>
</dbReference>
<feature type="transmembrane region" description="Helical" evidence="5">
    <location>
        <begin position="422"/>
        <end position="446"/>
    </location>
</feature>
<comment type="caution">
    <text evidence="7">The sequence shown here is derived from an EMBL/GenBank/DDBJ whole genome shotgun (WGS) entry which is preliminary data.</text>
</comment>